<evidence type="ECO:0000313" key="2">
    <source>
        <dbReference type="Proteomes" id="UP000199495"/>
    </source>
</evidence>
<evidence type="ECO:0000313" key="1">
    <source>
        <dbReference type="EMBL" id="SDH09013.1"/>
    </source>
</evidence>
<dbReference type="OrthoDB" id="7948831at2"/>
<reference evidence="1 2" key="1">
    <citation type="submission" date="2016-10" db="EMBL/GenBank/DDBJ databases">
        <authorList>
            <person name="de Groot N.N."/>
        </authorList>
    </citation>
    <scope>NUCLEOTIDE SEQUENCE [LARGE SCALE GENOMIC DNA]</scope>
    <source>
        <strain evidence="1 2">CGMCC 1.10267</strain>
    </source>
</reference>
<dbReference type="Proteomes" id="UP000199495">
    <property type="component" value="Unassembled WGS sequence"/>
</dbReference>
<accession>A0A1G7ZJX1</accession>
<organism evidence="1 2">
    <name type="scientific">Pelagibacterium luteolum</name>
    <dbReference type="NCBI Taxonomy" id="440168"/>
    <lineage>
        <taxon>Bacteria</taxon>
        <taxon>Pseudomonadati</taxon>
        <taxon>Pseudomonadota</taxon>
        <taxon>Alphaproteobacteria</taxon>
        <taxon>Hyphomicrobiales</taxon>
        <taxon>Devosiaceae</taxon>
        <taxon>Pelagibacterium</taxon>
    </lineage>
</organism>
<protein>
    <submittedName>
        <fullName evidence="1">Uncharacterized protein</fullName>
    </submittedName>
</protein>
<proteinExistence type="predicted"/>
<dbReference type="STRING" id="440168.SAMN04487974_12063"/>
<name>A0A1G7ZJX1_9HYPH</name>
<dbReference type="AlphaFoldDB" id="A0A1G7ZJX1"/>
<keyword evidence="2" id="KW-1185">Reference proteome</keyword>
<dbReference type="RefSeq" id="WP_090599050.1">
    <property type="nucleotide sequence ID" value="NZ_FNCS01000020.1"/>
</dbReference>
<dbReference type="EMBL" id="FNCS01000020">
    <property type="protein sequence ID" value="SDH09013.1"/>
    <property type="molecule type" value="Genomic_DNA"/>
</dbReference>
<gene>
    <name evidence="1" type="ORF">SAMN04487974_12063</name>
</gene>
<sequence length="130" mass="13988">MKRRWIAIILGSAVFLALAMLAVLGALFFAADTTGDARHAFTSPSGQIDLYLVETCEPGGCTHQAVIEVPGPDLAARQIRCGIDIEAIEPVFINIDLVWTPNESGVLINYQDGDGRTGSHALDFERDCNA</sequence>